<proteinExistence type="predicted"/>
<name>A0A2X4PJX3_9PORP</name>
<protein>
    <submittedName>
        <fullName evidence="1">Uncharacterized protein</fullName>
    </submittedName>
</protein>
<organism evidence="1 2">
    <name type="scientific">Porphyromonas crevioricanis</name>
    <dbReference type="NCBI Taxonomy" id="393921"/>
    <lineage>
        <taxon>Bacteria</taxon>
        <taxon>Pseudomonadati</taxon>
        <taxon>Bacteroidota</taxon>
        <taxon>Bacteroidia</taxon>
        <taxon>Bacteroidales</taxon>
        <taxon>Porphyromonadaceae</taxon>
        <taxon>Porphyromonas</taxon>
    </lineage>
</organism>
<reference evidence="1 2" key="1">
    <citation type="submission" date="2018-06" db="EMBL/GenBank/DDBJ databases">
        <authorList>
            <consortium name="Pathogen Informatics"/>
            <person name="Doyle S."/>
        </authorList>
    </citation>
    <scope>NUCLEOTIDE SEQUENCE [LARGE SCALE GENOMIC DNA]</scope>
    <source>
        <strain evidence="1 2">NCTC12858</strain>
    </source>
</reference>
<evidence type="ECO:0000313" key="1">
    <source>
        <dbReference type="EMBL" id="SQH73020.1"/>
    </source>
</evidence>
<evidence type="ECO:0000313" key="2">
    <source>
        <dbReference type="Proteomes" id="UP000249300"/>
    </source>
</evidence>
<dbReference type="InterPro" id="IPR010727">
    <property type="entry name" value="DUF1302"/>
</dbReference>
<dbReference type="Proteomes" id="UP000249300">
    <property type="component" value="Chromosome 1"/>
</dbReference>
<dbReference type="RefSeq" id="WP_111759335.1">
    <property type="nucleotide sequence ID" value="NZ_LS483447.1"/>
</dbReference>
<dbReference type="KEGG" id="pcre:NCTC12858_00858"/>
<keyword evidence="2" id="KW-1185">Reference proteome</keyword>
<sequence>MMYRDTVCLYAILLLGLIVGALPLRALSPEGERGVTFDTKGFVDTYHAMRVTSPHDIMSSRTRLRGEFTKRFDESVVIASFDAAYNPITGGPCNLKLREAYFEHQEEFWKISFGRQFVIWGTADGVRITDLVSPMDLTEFLAQDYDDIRLPVNALRFSLYNEKLRFETILVPTFEGYILPTGENNPWSIFSSSGQKKSYEIEWDDKDSKPALKLANIEYGGRLSFTLPGVDFSLAALHTWNKMPVLQIERGMTPGSVRVSPRYYRMGFVGGDIAKPLGAFVLRGEAAFNIDKHFRSPEQGFNSLNWLVGADWYAPYEWMLSAQLSSESIFDYDPIAEQDEHTSLLTLHISKKMLGSTLSLANFTYLDLNNGAWFSRFSGDYALSDQLHLLAGYDWFAGQDNGSLFARYRDNSEVWIKARYSF</sequence>
<dbReference type="Pfam" id="PF06980">
    <property type="entry name" value="DUF1302"/>
    <property type="match status" value="1"/>
</dbReference>
<dbReference type="EMBL" id="LS483447">
    <property type="protein sequence ID" value="SQH73020.1"/>
    <property type="molecule type" value="Genomic_DNA"/>
</dbReference>
<accession>A0A2X4PJX3</accession>
<gene>
    <name evidence="1" type="ORF">NCTC12858_00858</name>
</gene>
<dbReference type="AlphaFoldDB" id="A0A2X4PJX3"/>
<dbReference type="SUPFAM" id="SSF56935">
    <property type="entry name" value="Porins"/>
    <property type="match status" value="1"/>
</dbReference>